<keyword evidence="2" id="KW-1185">Reference proteome</keyword>
<accession>A0ACB7H3D8</accession>
<dbReference type="EMBL" id="CM004395">
    <property type="protein sequence ID" value="KAG8647224.1"/>
    <property type="molecule type" value="Genomic_DNA"/>
</dbReference>
<evidence type="ECO:0000313" key="1">
    <source>
        <dbReference type="EMBL" id="KAG8647224.1"/>
    </source>
</evidence>
<comment type="caution">
    <text evidence="1">The sequence shown here is derived from an EMBL/GenBank/DDBJ whole genome shotgun (WGS) entry which is preliminary data.</text>
</comment>
<reference evidence="2" key="1">
    <citation type="journal article" date="2016" name="Nat. Biotechnol.">
        <title>Sequencing wild and cultivated cassava and related species reveals extensive interspecific hybridization and genetic diversity.</title>
        <authorList>
            <person name="Bredeson J.V."/>
            <person name="Lyons J.B."/>
            <person name="Prochnik S.E."/>
            <person name="Wu G.A."/>
            <person name="Ha C.M."/>
            <person name="Edsinger-Gonzales E."/>
            <person name="Grimwood J."/>
            <person name="Schmutz J."/>
            <person name="Rabbi I.Y."/>
            <person name="Egesi C."/>
            <person name="Nauluvula P."/>
            <person name="Lebot V."/>
            <person name="Ndunguru J."/>
            <person name="Mkamilo G."/>
            <person name="Bart R.S."/>
            <person name="Setter T.L."/>
            <person name="Gleadow R.M."/>
            <person name="Kulakow P."/>
            <person name="Ferguson M.E."/>
            <person name="Rounsley S."/>
            <person name="Rokhsar D.S."/>
        </authorList>
    </citation>
    <scope>NUCLEOTIDE SEQUENCE [LARGE SCALE GENOMIC DNA]</scope>
    <source>
        <strain evidence="2">cv. AM560-2</strain>
    </source>
</reference>
<name>A0ACB7H3D8_MANES</name>
<gene>
    <name evidence="1" type="ORF">MANES_09G066828v8</name>
</gene>
<sequence length="685" mass="76697">MGQPLNPIEETVLSEKLRLYAPPMLIPKLLPPKFCWYSGKTTKFKKYPSVRSSSKADCLQAAYQSKRSPEYKADYCNEGESEALPYVQTLREIPKEELAAKVVMVRFDGAILLKEEINRSSQSVSNAIFTIKYICEAGGKVILVSNWRKKFNSKLLDTESAADTLSSLLQHKVVVLQCISSTVPLKMEVLNKADIFLLENLSDFKEEVANCLNFAEVLSSGVDIFVNDSFSLSHKILASTVAVARFCSAHVVGFHSEESLDQLRKAADANRKPYIAIVGGGNLYDKAAALHFLASKCDGLVFIGMMSFQILHALGYSVPSSLIEPKAHKAAEDIIHFAHDRNIPILYPKDFWCVNDHRPNQMEVLPAHGIMHGWSPVDLGPRSLDEINSLLIKCKKIIWIGPLKFKLSSTCVDGVSKLAQILGELSKQTCDVTVVGNMACKAIMMESSSLLDCNMIESASVVWEFFKGRKLPGIMALDRAYPFEIDWSSVYNDPAQPLVVDIGSGNGLFLLGMARRRKDLNFLGLEINKKLVRRCLDSVHQSSIWNGHFISTNATTTFRSIVSSYPGELVLVSIQCPNPDFNNPEHRWRMLQRSLVEAVTDLLAQDGKVFLQSDVEEVAVRMKELFLKYGKGRFTLSGDRSNTKIDKEAWLKENPFRVRSDWEQHVLDRGAPMYRLMLSKSPNAE</sequence>
<organism evidence="1 2">
    <name type="scientific">Manihot esculenta</name>
    <name type="common">Cassava</name>
    <name type="synonym">Jatropha manihot</name>
    <dbReference type="NCBI Taxonomy" id="3983"/>
    <lineage>
        <taxon>Eukaryota</taxon>
        <taxon>Viridiplantae</taxon>
        <taxon>Streptophyta</taxon>
        <taxon>Embryophyta</taxon>
        <taxon>Tracheophyta</taxon>
        <taxon>Spermatophyta</taxon>
        <taxon>Magnoliopsida</taxon>
        <taxon>eudicotyledons</taxon>
        <taxon>Gunneridae</taxon>
        <taxon>Pentapetalae</taxon>
        <taxon>rosids</taxon>
        <taxon>fabids</taxon>
        <taxon>Malpighiales</taxon>
        <taxon>Euphorbiaceae</taxon>
        <taxon>Crotonoideae</taxon>
        <taxon>Manihoteae</taxon>
        <taxon>Manihot</taxon>
    </lineage>
</organism>
<evidence type="ECO:0000313" key="2">
    <source>
        <dbReference type="Proteomes" id="UP000091857"/>
    </source>
</evidence>
<dbReference type="Proteomes" id="UP000091857">
    <property type="component" value="Chromosome 9"/>
</dbReference>
<protein>
    <submittedName>
        <fullName evidence="1">Uncharacterized protein</fullName>
    </submittedName>
</protein>
<proteinExistence type="predicted"/>